<gene>
    <name evidence="1" type="ORF">E5S67_05295</name>
</gene>
<dbReference type="EMBL" id="SRRZ01000135">
    <property type="protein sequence ID" value="NQE37522.1"/>
    <property type="molecule type" value="Genomic_DNA"/>
</dbReference>
<reference evidence="1 2" key="1">
    <citation type="journal article" date="2020" name="Sci. Rep.">
        <title>A novel cyanobacterial geosmin producer, revising GeoA distribution and dispersion patterns in Bacteria.</title>
        <authorList>
            <person name="Churro C."/>
            <person name="Semedo-Aguiar A.P."/>
            <person name="Silva A.D."/>
            <person name="Pereira-Leal J.B."/>
            <person name="Leite R.B."/>
        </authorList>
    </citation>
    <scope>NUCLEOTIDE SEQUENCE [LARGE SCALE GENOMIC DNA]</scope>
    <source>
        <strain evidence="1 2">IPMA8</strain>
    </source>
</reference>
<accession>A0ABX2D4F3</accession>
<comment type="caution">
    <text evidence="1">The sequence shown here is derived from an EMBL/GenBank/DDBJ whole genome shotgun (WGS) entry which is preliminary data.</text>
</comment>
<evidence type="ECO:0000313" key="1">
    <source>
        <dbReference type="EMBL" id="NQE37522.1"/>
    </source>
</evidence>
<dbReference type="Proteomes" id="UP000702425">
    <property type="component" value="Unassembled WGS sequence"/>
</dbReference>
<protein>
    <submittedName>
        <fullName evidence="1">Uncharacterized protein</fullName>
    </submittedName>
</protein>
<sequence>MKTPLDFDKYADELNRMQDFPPATVELPPIAALAIISHIQLACRNPAIGGDIFTEIAIQTARQIQNLFSETSEIYKVLERGWNPEDDILVPDGTEEEPWQQCEEFCERFLQNLGCRCTGYKRAEVVAGDEDIDPKTLAAGAAMMYQLQRNLESEGFELDM</sequence>
<keyword evidence="2" id="KW-1185">Reference proteome</keyword>
<organism evidence="1 2">
    <name type="scientific">Microcoleus asticus IPMA8</name>
    <dbReference type="NCBI Taxonomy" id="2563858"/>
    <lineage>
        <taxon>Bacteria</taxon>
        <taxon>Bacillati</taxon>
        <taxon>Cyanobacteriota</taxon>
        <taxon>Cyanophyceae</taxon>
        <taxon>Oscillatoriophycideae</taxon>
        <taxon>Oscillatoriales</taxon>
        <taxon>Microcoleaceae</taxon>
        <taxon>Microcoleus</taxon>
        <taxon>Microcoleus asticus</taxon>
    </lineage>
</organism>
<dbReference type="RefSeq" id="WP_172191629.1">
    <property type="nucleotide sequence ID" value="NZ_CAWPPK010000041.1"/>
</dbReference>
<proteinExistence type="predicted"/>
<name>A0ABX2D4F3_9CYAN</name>
<evidence type="ECO:0000313" key="2">
    <source>
        <dbReference type="Proteomes" id="UP000702425"/>
    </source>
</evidence>